<dbReference type="AlphaFoldDB" id="A0A1Z9YYA6"/>
<dbReference type="PANTHER" id="PTHR47234">
    <property type="match status" value="1"/>
</dbReference>
<dbReference type="RefSeq" id="WP_087620797.1">
    <property type="nucleotide sequence ID" value="NZ_NEXX01000003.1"/>
</dbReference>
<feature type="chain" id="PRO_5012351829" description="TonB-dependent receptor" evidence="10">
    <location>
        <begin position="38"/>
        <end position="927"/>
    </location>
</feature>
<dbReference type="CDD" id="cd01347">
    <property type="entry name" value="ligand_gated_channel"/>
    <property type="match status" value="1"/>
</dbReference>
<evidence type="ECO:0000256" key="5">
    <source>
        <dbReference type="ARBA" id="ARBA00023077"/>
    </source>
</evidence>
<comment type="similarity">
    <text evidence="8 9">Belongs to the TonB-dependent receptor family.</text>
</comment>
<evidence type="ECO:0000256" key="10">
    <source>
        <dbReference type="SAM" id="SignalP"/>
    </source>
</evidence>
<name>A0A1Z9YYA6_9GAMM</name>
<dbReference type="PANTHER" id="PTHR47234:SF2">
    <property type="entry name" value="TONB-DEPENDENT RECEPTOR"/>
    <property type="match status" value="1"/>
</dbReference>
<accession>A0A1Z9YYA6</accession>
<keyword evidence="14" id="KW-1185">Reference proteome</keyword>
<evidence type="ECO:0000256" key="4">
    <source>
        <dbReference type="ARBA" id="ARBA00022692"/>
    </source>
</evidence>
<dbReference type="EMBL" id="NEXX01000003">
    <property type="protein sequence ID" value="OUY07201.1"/>
    <property type="molecule type" value="Genomic_DNA"/>
</dbReference>
<evidence type="ECO:0000313" key="13">
    <source>
        <dbReference type="EMBL" id="OUY07201.1"/>
    </source>
</evidence>
<dbReference type="InterPro" id="IPR039426">
    <property type="entry name" value="TonB-dep_rcpt-like"/>
</dbReference>
<dbReference type="Pfam" id="PF00593">
    <property type="entry name" value="TonB_dep_Rec_b-barrel"/>
    <property type="match status" value="1"/>
</dbReference>
<dbReference type="InterPro" id="IPR012910">
    <property type="entry name" value="Plug_dom"/>
</dbReference>
<evidence type="ECO:0000256" key="2">
    <source>
        <dbReference type="ARBA" id="ARBA00022448"/>
    </source>
</evidence>
<keyword evidence="6 8" id="KW-0472">Membrane</keyword>
<dbReference type="Pfam" id="PF07715">
    <property type="entry name" value="Plug"/>
    <property type="match status" value="1"/>
</dbReference>
<evidence type="ECO:0000256" key="3">
    <source>
        <dbReference type="ARBA" id="ARBA00022452"/>
    </source>
</evidence>
<organism evidence="13 14">
    <name type="scientific">Acinetobacter populi</name>
    <dbReference type="NCBI Taxonomy" id="1582270"/>
    <lineage>
        <taxon>Bacteria</taxon>
        <taxon>Pseudomonadati</taxon>
        <taxon>Pseudomonadota</taxon>
        <taxon>Gammaproteobacteria</taxon>
        <taxon>Moraxellales</taxon>
        <taxon>Moraxellaceae</taxon>
        <taxon>Acinetobacter</taxon>
    </lineage>
</organism>
<dbReference type="PROSITE" id="PS52016">
    <property type="entry name" value="TONB_DEPENDENT_REC_3"/>
    <property type="match status" value="1"/>
</dbReference>
<evidence type="ECO:0000313" key="14">
    <source>
        <dbReference type="Proteomes" id="UP000196536"/>
    </source>
</evidence>
<evidence type="ECO:0000259" key="12">
    <source>
        <dbReference type="Pfam" id="PF07715"/>
    </source>
</evidence>
<keyword evidence="3 8" id="KW-1134">Transmembrane beta strand</keyword>
<dbReference type="InterPro" id="IPR000531">
    <property type="entry name" value="Beta-barrel_TonB"/>
</dbReference>
<dbReference type="InterPro" id="IPR036942">
    <property type="entry name" value="Beta-barrel_TonB_sf"/>
</dbReference>
<proteinExistence type="inferred from homology"/>
<evidence type="ECO:0008006" key="15">
    <source>
        <dbReference type="Google" id="ProtNLM"/>
    </source>
</evidence>
<keyword evidence="7 8" id="KW-0998">Cell outer membrane</keyword>
<feature type="domain" description="TonB-dependent receptor plug" evidence="12">
    <location>
        <begin position="75"/>
        <end position="191"/>
    </location>
</feature>
<keyword evidence="2 8" id="KW-0813">Transport</keyword>
<gene>
    <name evidence="13" type="ORF">CAP51_11010</name>
</gene>
<dbReference type="InterPro" id="IPR037066">
    <property type="entry name" value="Plug_dom_sf"/>
</dbReference>
<evidence type="ECO:0000259" key="11">
    <source>
        <dbReference type="Pfam" id="PF00593"/>
    </source>
</evidence>
<reference evidence="13 14" key="1">
    <citation type="submission" date="2017-05" db="EMBL/GenBank/DDBJ databases">
        <title>Acinetobacter populi ANC 5415 (= PBJ7), whole genome shotgun sequencing project.</title>
        <authorList>
            <person name="Nemec A."/>
            <person name="Radolfova-Krizova L."/>
        </authorList>
    </citation>
    <scope>NUCLEOTIDE SEQUENCE [LARGE SCALE GENOMIC DNA]</scope>
    <source>
        <strain evidence="13 14">PBJ7</strain>
    </source>
</reference>
<evidence type="ECO:0000256" key="9">
    <source>
        <dbReference type="RuleBase" id="RU003357"/>
    </source>
</evidence>
<evidence type="ECO:0000256" key="1">
    <source>
        <dbReference type="ARBA" id="ARBA00004571"/>
    </source>
</evidence>
<evidence type="ECO:0000256" key="7">
    <source>
        <dbReference type="ARBA" id="ARBA00023237"/>
    </source>
</evidence>
<feature type="domain" description="TonB-dependent receptor-like beta-barrel" evidence="11">
    <location>
        <begin position="383"/>
        <end position="895"/>
    </location>
</feature>
<dbReference type="Proteomes" id="UP000196536">
    <property type="component" value="Unassembled WGS sequence"/>
</dbReference>
<keyword evidence="5 9" id="KW-0798">TonB box</keyword>
<evidence type="ECO:0000256" key="6">
    <source>
        <dbReference type="ARBA" id="ARBA00023136"/>
    </source>
</evidence>
<dbReference type="OrthoDB" id="6276154at2"/>
<dbReference type="Gene3D" id="2.40.170.20">
    <property type="entry name" value="TonB-dependent receptor, beta-barrel domain"/>
    <property type="match status" value="1"/>
</dbReference>
<keyword evidence="4 8" id="KW-0812">Transmembrane</keyword>
<dbReference type="GO" id="GO:0009279">
    <property type="term" value="C:cell outer membrane"/>
    <property type="evidence" value="ECO:0007669"/>
    <property type="project" value="UniProtKB-SubCell"/>
</dbReference>
<comment type="subcellular location">
    <subcellularLocation>
        <location evidence="1 8">Cell outer membrane</location>
        <topology evidence="1 8">Multi-pass membrane protein</topology>
    </subcellularLocation>
</comment>
<dbReference type="Gene3D" id="2.170.130.10">
    <property type="entry name" value="TonB-dependent receptor, plug domain"/>
    <property type="match status" value="1"/>
</dbReference>
<dbReference type="SUPFAM" id="SSF56935">
    <property type="entry name" value="Porins"/>
    <property type="match status" value="1"/>
</dbReference>
<feature type="signal peptide" evidence="10">
    <location>
        <begin position="1"/>
        <end position="37"/>
    </location>
</feature>
<protein>
    <recommendedName>
        <fullName evidence="15">TonB-dependent receptor</fullName>
    </recommendedName>
</protein>
<comment type="caution">
    <text evidence="13">The sequence shown here is derived from an EMBL/GenBank/DDBJ whole genome shotgun (WGS) entry which is preliminary data.</text>
</comment>
<sequence length="927" mass="102022">MYDQKQCLNLKKKSPLNLAIHTIMLGITLGSSAVSYAAESDNENVTQLPVIKVQAEAEPEKVAFKGNMDLVRSEDDSQPYQIIDRKVIENSGATSVEELLSKVSSMVTSVSNETAGGWTGSSSQINLRGLGTSHTLVLINGRKGAGVGSRGSSESTDQQNINGIPLAAIERIEILPSSASAIYGSNALGGVINVVLRRDFVGTEANIRYDNTFDTDVALKTVNLTTGFALEGGRTQVLFTAQKQEGNELKVKDRSFFERDRAVQLEKNPSAIYGGNPPMGNLTNIKTVDGSELIAGSGASYAYVPKGYQGAAIDGLTPFYDTVGQYALGLANGIGSDSGAQNLVGAKENQSYTLNINRDFTDKLNIFLEGGYEEQKIESAGNYHGFGTVTIKADNPTNPFGKDILVTYSPSYDDGIAMQNRNGVTETKRVATGFEYEPIKDWRIIGDYAWSNTRNDLRYQRRSTVGQNKLTSDINSGALDFLRDVTTYGIDLDQGYWSIAPNFTDQTTQSYNLRTHAPIFDWYAGKIYLAAGLGHTKWESDSRSETSAINDPNAPITYKESTNDSAYAELTIPFISPEMKLPWAKLLEVTAAGRYERFDLASDNRNGTVYSADFNATTPAFSFKFAPNDTLMFRGSYGEGFIAPTVSQLRDPELSTSLTAINDPVTGERVQIYTTGGGNPELEPENAKSYGAGFVFTPQFLPDFRLSVDYFKIKKSNNITSLNAQAIVTENAASGRYADRIIRDADGNLDTVNISPFNALWMETSGIDTQLAYAFDSAIGRLNLNAGYTWTQKYLQQESIDAEPIDYLNDPASDGPLKQRVNASAYLQANDKWGFGWSMQYYGKYKLKDETSILLQGSDTVASQTYHDVFARYKMPKAISAKYGSPELTFGIKNLFKDYEVDMSQTYISKYTDPRLRQYYLNLKFNF</sequence>
<evidence type="ECO:0000256" key="8">
    <source>
        <dbReference type="PROSITE-ProRule" id="PRU01360"/>
    </source>
</evidence>
<keyword evidence="10" id="KW-0732">Signal</keyword>